<dbReference type="Gene3D" id="1.10.10.10">
    <property type="entry name" value="Winged helix-like DNA-binding domain superfamily/Winged helix DNA-binding domain"/>
    <property type="match status" value="2"/>
</dbReference>
<sequence>MKTDIPPLAAERPVSCDKESRSVSTGLQVDLGTRMEVSLEVPKCRQDESPIKPLRRSWNTETDGAEIKEAESTLGSQIPTSAFDEKSVGHSTVFSDISDPSAFASMDTSFNNIDSSWRHDSIDTSLRIEALESLKEENDDFDLLTELIVRNPASSSSMDTAVFESAKKDIPPQLAVRYHSSIDSKFEIHPMDDRFSGIAPDGQDKPMTLPKPSYSQQQASTMPASSGLQKLAEAFISGCSIGTHSYHLKKYPNTFVGSQAVDFMLRADLASTREDAVFLGQRFCRELNLFHHVCWDHTFKDGQFFYRFNDECSKDVRCATPLSREDLVTMSRKFVKGMPVSKHKSHRFKTYRNTFSGEQAVSYVLQAKLATNRPDAVFLGQRMMEELDIFEPVSHNSRFKDSCYLYRFVTEEGNSSSCDDSATIGSMTHSDDAHHHQKYRQLSPLSPANTDSWSNRSSAIGAKRKMQRVTFGVVQSRYFERRLECNPATSSGPSLGLGWRFYDDSPVQLRNEKSLQLEFRVGRLSIQDRTRILKEWGYNKAEINKATRINRSIRQKRKQSLNNDTEQL</sequence>
<dbReference type="Pfam" id="PF00610">
    <property type="entry name" value="DEP"/>
    <property type="match status" value="2"/>
</dbReference>
<reference evidence="3" key="1">
    <citation type="submission" date="2023-08" db="EMBL/GenBank/DDBJ databases">
        <authorList>
            <person name="Audoor S."/>
            <person name="Bilcke G."/>
        </authorList>
    </citation>
    <scope>NUCLEOTIDE SEQUENCE</scope>
</reference>
<dbReference type="Proteomes" id="UP001295423">
    <property type="component" value="Unassembled WGS sequence"/>
</dbReference>
<feature type="domain" description="DEP" evidence="2">
    <location>
        <begin position="235"/>
        <end position="310"/>
    </location>
</feature>
<dbReference type="PROSITE" id="PS50186">
    <property type="entry name" value="DEP"/>
    <property type="match status" value="1"/>
</dbReference>
<dbReference type="InterPro" id="IPR000591">
    <property type="entry name" value="DEP_dom"/>
</dbReference>
<gene>
    <name evidence="3" type="ORF">CYCCA115_LOCUS17902</name>
</gene>
<dbReference type="GO" id="GO:0035556">
    <property type="term" value="P:intracellular signal transduction"/>
    <property type="evidence" value="ECO:0007669"/>
    <property type="project" value="InterPro"/>
</dbReference>
<dbReference type="InterPro" id="IPR036388">
    <property type="entry name" value="WH-like_DNA-bd_sf"/>
</dbReference>
<protein>
    <recommendedName>
        <fullName evidence="2">DEP domain-containing protein</fullName>
    </recommendedName>
</protein>
<proteinExistence type="predicted"/>
<feature type="region of interest" description="Disordered" evidence="1">
    <location>
        <begin position="1"/>
        <end position="27"/>
    </location>
</feature>
<dbReference type="AlphaFoldDB" id="A0AAD2JKN9"/>
<evidence type="ECO:0000259" key="2">
    <source>
        <dbReference type="PROSITE" id="PS50186"/>
    </source>
</evidence>
<dbReference type="EMBL" id="CAKOGP040002003">
    <property type="protein sequence ID" value="CAJ1959481.1"/>
    <property type="molecule type" value="Genomic_DNA"/>
</dbReference>
<accession>A0AAD2JKN9</accession>
<evidence type="ECO:0000313" key="4">
    <source>
        <dbReference type="Proteomes" id="UP001295423"/>
    </source>
</evidence>
<dbReference type="SMART" id="SM00049">
    <property type="entry name" value="DEP"/>
    <property type="match status" value="2"/>
</dbReference>
<dbReference type="InterPro" id="IPR036390">
    <property type="entry name" value="WH_DNA-bd_sf"/>
</dbReference>
<organism evidence="3 4">
    <name type="scientific">Cylindrotheca closterium</name>
    <dbReference type="NCBI Taxonomy" id="2856"/>
    <lineage>
        <taxon>Eukaryota</taxon>
        <taxon>Sar</taxon>
        <taxon>Stramenopiles</taxon>
        <taxon>Ochrophyta</taxon>
        <taxon>Bacillariophyta</taxon>
        <taxon>Bacillariophyceae</taxon>
        <taxon>Bacillariophycidae</taxon>
        <taxon>Bacillariales</taxon>
        <taxon>Bacillariaceae</taxon>
        <taxon>Cylindrotheca</taxon>
    </lineage>
</organism>
<dbReference type="SUPFAM" id="SSF46785">
    <property type="entry name" value="Winged helix' DNA-binding domain"/>
    <property type="match status" value="2"/>
</dbReference>
<comment type="caution">
    <text evidence="3">The sequence shown here is derived from an EMBL/GenBank/DDBJ whole genome shotgun (WGS) entry which is preliminary data.</text>
</comment>
<dbReference type="PANTHER" id="PTHR22829">
    <property type="entry name" value="DEP DOMAIN PROTEIN"/>
    <property type="match status" value="1"/>
</dbReference>
<keyword evidence="4" id="KW-1185">Reference proteome</keyword>
<evidence type="ECO:0000313" key="3">
    <source>
        <dbReference type="EMBL" id="CAJ1959481.1"/>
    </source>
</evidence>
<evidence type="ECO:0000256" key="1">
    <source>
        <dbReference type="SAM" id="MobiDB-lite"/>
    </source>
</evidence>
<name>A0AAD2JKN9_9STRA</name>
<dbReference type="CDD" id="cd04371">
    <property type="entry name" value="DEP"/>
    <property type="match status" value="2"/>
</dbReference>
<feature type="region of interest" description="Disordered" evidence="1">
    <location>
        <begin position="199"/>
        <end position="219"/>
    </location>
</feature>
<dbReference type="GO" id="GO:0023051">
    <property type="term" value="P:regulation of signaling"/>
    <property type="evidence" value="ECO:0007669"/>
    <property type="project" value="TreeGrafter"/>
</dbReference>
<dbReference type="PANTHER" id="PTHR22829:SF16">
    <property type="entry name" value="PH DOMAIN-CONTAINING PROTEIN"/>
    <property type="match status" value="1"/>
</dbReference>
<dbReference type="InterPro" id="IPR051832">
    <property type="entry name" value="mTOR-Rac_regulators"/>
</dbReference>